<keyword evidence="2" id="KW-1185">Reference proteome</keyword>
<dbReference type="Proteomes" id="UP000644010">
    <property type="component" value="Unassembled WGS sequence"/>
</dbReference>
<protein>
    <submittedName>
        <fullName evidence="1">6-bladed beta-propeller</fullName>
    </submittedName>
</protein>
<dbReference type="Pfam" id="PF17170">
    <property type="entry name" value="DUF5128"/>
    <property type="match status" value="1"/>
</dbReference>
<accession>A0ABR7E4P8</accession>
<dbReference type="Pfam" id="PF16287">
    <property type="entry name" value="DUF4933"/>
    <property type="match status" value="1"/>
</dbReference>
<reference evidence="1 2" key="1">
    <citation type="submission" date="2020-08" db="EMBL/GenBank/DDBJ databases">
        <title>Genome public.</title>
        <authorList>
            <person name="Liu C."/>
            <person name="Sun Q."/>
        </authorList>
    </citation>
    <scope>NUCLEOTIDE SEQUENCE [LARGE SCALE GENOMIC DNA]</scope>
    <source>
        <strain evidence="1 2">BX2</strain>
    </source>
</reference>
<evidence type="ECO:0000313" key="1">
    <source>
        <dbReference type="EMBL" id="MBC5644748.1"/>
    </source>
</evidence>
<dbReference type="EMBL" id="JACOOI010000022">
    <property type="protein sequence ID" value="MBC5644748.1"/>
    <property type="molecule type" value="Genomic_DNA"/>
</dbReference>
<proteinExistence type="predicted"/>
<comment type="caution">
    <text evidence="1">The sequence shown here is derived from an EMBL/GenBank/DDBJ whole genome shotgun (WGS) entry which is preliminary data.</text>
</comment>
<sequence length="436" mass="50422">MRKYIFIFSIICLSCQHKTETLNNEKLLVEIQVENGLKNKVEELKLSDVAADIEIIPLETNNESVIGYIFNMATGNESLIFNEMNRVSRFSRTDGKFINTIGKLGTGPTDFYYCEGVGLDESKQYIHLFTSPEIKTYDFTGDFVKSVKVAFPGASMSAEANPGRDTRTYLYFNNRHILRRMLPVFDGTKDIWQLAMTDTTGHYFAKYSEPSCVMYQNELNKYNSGGKGFEPEQVGYMWGANSPVLNRYYNHVNCLFDSNDTIYRYSEKENALSPRYILRCGERPSFQDMHQLNKPWDYFKYIFVVDVLETKDFLYLVAEKDRSSYLLQVDRKSSSIQAIENKGEIKESKFMNVRHRKVSNPQFTNDLCGGLPFYPRSQTNNQWIALYEAADLLEQIDTDNLKNSDVLLPKKRDQLVQILQTLKEDDNPIVMIVTLK</sequence>
<dbReference type="InterPro" id="IPR032559">
    <property type="entry name" value="DUF4933"/>
</dbReference>
<name>A0ABR7E4P8_9BACT</name>
<dbReference type="RefSeq" id="WP_186960576.1">
    <property type="nucleotide sequence ID" value="NZ_JACOOI010000022.1"/>
</dbReference>
<evidence type="ECO:0000313" key="2">
    <source>
        <dbReference type="Proteomes" id="UP000644010"/>
    </source>
</evidence>
<gene>
    <name evidence="1" type="ORF">H8S77_17855</name>
</gene>
<organism evidence="1 2">
    <name type="scientific">Parabacteroides segnis</name>
    <dbReference type="NCBI Taxonomy" id="2763058"/>
    <lineage>
        <taxon>Bacteria</taxon>
        <taxon>Pseudomonadati</taxon>
        <taxon>Bacteroidota</taxon>
        <taxon>Bacteroidia</taxon>
        <taxon>Bacteroidales</taxon>
        <taxon>Tannerellaceae</taxon>
        <taxon>Parabacteroides</taxon>
    </lineage>
</organism>